<dbReference type="InterPro" id="IPR016186">
    <property type="entry name" value="C-type_lectin-like/link_sf"/>
</dbReference>
<evidence type="ECO:0000256" key="1">
    <source>
        <dbReference type="ARBA" id="ARBA00004370"/>
    </source>
</evidence>
<feature type="transmembrane region" description="Helical" evidence="8">
    <location>
        <begin position="522"/>
        <end position="545"/>
    </location>
</feature>
<dbReference type="OrthoDB" id="2121937at2759"/>
<feature type="transmembrane region" description="Helical" evidence="8">
    <location>
        <begin position="772"/>
        <end position="793"/>
    </location>
</feature>
<evidence type="ECO:0000313" key="13">
    <source>
        <dbReference type="EMBL" id="CAG5857105.1"/>
    </source>
</evidence>
<evidence type="ECO:0000259" key="10">
    <source>
        <dbReference type="PROSITE" id="PS50041"/>
    </source>
</evidence>
<evidence type="ECO:0000259" key="12">
    <source>
        <dbReference type="PROSITE" id="PS50221"/>
    </source>
</evidence>
<dbReference type="EMBL" id="CAJRST010000001">
    <property type="protein sequence ID" value="CAG5857105.1"/>
    <property type="molecule type" value="Genomic_DNA"/>
</dbReference>
<keyword evidence="5 8" id="KW-0472">Membrane</keyword>
<evidence type="ECO:0000256" key="9">
    <source>
        <dbReference type="SAM" id="SignalP"/>
    </source>
</evidence>
<feature type="domain" description="GAIN-B" evidence="12">
    <location>
        <begin position="355"/>
        <end position="507"/>
    </location>
</feature>
<dbReference type="SUPFAM" id="SSF49723">
    <property type="entry name" value="Lipase/lipooxygenase domain (PLAT/LH2 domain)"/>
    <property type="match status" value="1"/>
</dbReference>
<dbReference type="Gene3D" id="2.60.220.50">
    <property type="match status" value="1"/>
</dbReference>
<dbReference type="Pfam" id="PF01477">
    <property type="entry name" value="PLAT"/>
    <property type="match status" value="1"/>
</dbReference>
<evidence type="ECO:0000256" key="4">
    <source>
        <dbReference type="ARBA" id="ARBA00022989"/>
    </source>
</evidence>
<evidence type="ECO:0000256" key="5">
    <source>
        <dbReference type="ARBA" id="ARBA00023136"/>
    </source>
</evidence>
<dbReference type="InterPro" id="IPR046338">
    <property type="entry name" value="GAIN_dom_sf"/>
</dbReference>
<sequence length="1048" mass="118117">MDMLLQTSIFLWILAGCLSLPGRSETWPNNNLSAVCNFVSRNVCLEFVEESKTWSGAESSCEKKGGKLLKELNLIKIFLSKITRGRNSSNISFWMGERVQVEYREPNQYVSREVCAYITLNPLQFLTSNCSEKRGFLCTHSLQSPSSTEVAYTELKRMERTEEEPKDDSRNKFIQNLTEGIQKLNQDNINDNIVQSVINASTGILQLSIHKCDVDANPNPPKLFEDVLTIVQTVSRLRTPALNEKTVTRYPTGTMYQSNVEPKDLSNAVLGSESDGDYVKLPSYSALAPHLKNYKNIITQMATFSSNPHPSDDNITGTVSNIILSDGKSNIKVENLSEMIEIFLRRPNDSYVRNNTVVLEKGMRSLTAFNISDIQMTIIFDVVPDVNVSLALMLSYDSPPNSTFYDSKITLNGTDGYRWMITPEMLQQGPGVWYIDTRLENSQTETDVTLEISSYSGKCLYWDTENERWSAKGCMVGDKSTPMVTQCLCNHLTLFGSSFFVMPNHVDISRTAELFATVSENYVVLALLCAFYGLYLVTLLWAGYADRRSRFKRKMTLLEDSHPGALYNYLVCVQTGHRKNAGTSANVTVKLIGSDGESSIQNLTDPEKPVFERGATDMFLLATPFPLGEVHNIRLQHDNSGGHPSWYINKVTIQDLQTRQVWQFLCECWLSNDRGDGATKKTFNAAKSNEIASFRNIFQSRTSTGFRDEHIWVSIVDPPSRSPFTRAQRVSCCMSLLLCTMAINIAFWNIPVNKDSPVLFSLGSLEITWQEIMVGVQSGLLMFPINILIITIFRSIRPRVISKSKIDDSEEKPRPPAITVPTVLKEIEEVISLVSKSPRNKMPDVVHLESTADLCPALDTLHILIQKMQGETESNNHCVYCSKFLLAGLCHLLMCLEKLDEKNFPSSQDYQQALSLTNLLVRKAEMVFSSHLPAPVRKKKKTPVGCRLPWWCVFVGWFLLLSISGISTYFTLLYGFQYGREKSIKWVMSLGLSLFESIFILQPLKVIGVAVFFALLLKPVAVEDTEEVEQVLLEQEIKCRGYTGRVSL</sequence>
<evidence type="ECO:0000313" key="14">
    <source>
        <dbReference type="Proteomes" id="UP000677803"/>
    </source>
</evidence>
<dbReference type="FunFam" id="2.60.60.20:FF:000008">
    <property type="entry name" value="Polycystic kidney disease 1-like 2, isoform CRA_a"/>
    <property type="match status" value="1"/>
</dbReference>
<feature type="transmembrane region" description="Helical" evidence="8">
    <location>
        <begin position="948"/>
        <end position="974"/>
    </location>
</feature>
<evidence type="ECO:0000256" key="8">
    <source>
        <dbReference type="SAM" id="Phobius"/>
    </source>
</evidence>
<comment type="caution">
    <text evidence="7">Lacks conserved residue(s) required for the propagation of feature annotation.</text>
</comment>
<evidence type="ECO:0000256" key="3">
    <source>
        <dbReference type="ARBA" id="ARBA00022692"/>
    </source>
</evidence>
<keyword evidence="9" id="KW-0732">Signal</keyword>
<dbReference type="PANTHER" id="PTHR10877">
    <property type="entry name" value="POLYCYSTIN FAMILY MEMBER"/>
    <property type="match status" value="1"/>
</dbReference>
<dbReference type="SMART" id="SM00308">
    <property type="entry name" value="LH2"/>
    <property type="match status" value="1"/>
</dbReference>
<dbReference type="CDD" id="cd01752">
    <property type="entry name" value="PLAT_polycystin"/>
    <property type="match status" value="1"/>
</dbReference>
<organism evidence="13 14">
    <name type="scientific">Menidia menidia</name>
    <name type="common">Atlantic silverside</name>
    <dbReference type="NCBI Taxonomy" id="238744"/>
    <lineage>
        <taxon>Eukaryota</taxon>
        <taxon>Metazoa</taxon>
        <taxon>Chordata</taxon>
        <taxon>Craniata</taxon>
        <taxon>Vertebrata</taxon>
        <taxon>Euteleostomi</taxon>
        <taxon>Actinopterygii</taxon>
        <taxon>Neopterygii</taxon>
        <taxon>Teleostei</taxon>
        <taxon>Neoteleostei</taxon>
        <taxon>Acanthomorphata</taxon>
        <taxon>Ovalentaria</taxon>
        <taxon>Atherinomorphae</taxon>
        <taxon>Atheriniformes</taxon>
        <taxon>Atherinopsidae</taxon>
        <taxon>Menidiinae</taxon>
        <taxon>Menidia</taxon>
    </lineage>
</organism>
<dbReference type="InterPro" id="IPR001304">
    <property type="entry name" value="C-type_lectin-like"/>
</dbReference>
<feature type="domain" description="C-type lectin" evidence="10">
    <location>
        <begin position="40"/>
        <end position="139"/>
    </location>
</feature>
<dbReference type="SUPFAM" id="SSF56436">
    <property type="entry name" value="C-type lectin-like"/>
    <property type="match status" value="1"/>
</dbReference>
<dbReference type="PANTHER" id="PTHR10877:SF197">
    <property type="entry name" value="POLYCYSTIC KIDNEY DISEASE PROTEIN 1-LIKE 2"/>
    <property type="match status" value="1"/>
</dbReference>
<comment type="caution">
    <text evidence="13">The sequence shown here is derived from an EMBL/GenBank/DDBJ whole genome shotgun (WGS) entry which is preliminary data.</text>
</comment>
<evidence type="ECO:0000256" key="7">
    <source>
        <dbReference type="PROSITE-ProRule" id="PRU00152"/>
    </source>
</evidence>
<dbReference type="Gene3D" id="2.60.60.20">
    <property type="entry name" value="PLAT/LH2 domain"/>
    <property type="match status" value="1"/>
</dbReference>
<feature type="chain" id="PRO_5035777325" evidence="9">
    <location>
        <begin position="20"/>
        <end position="1048"/>
    </location>
</feature>
<comment type="subcellular location">
    <subcellularLocation>
        <location evidence="1">Membrane</location>
    </subcellularLocation>
</comment>
<name>A0A8S4AIP0_9TELE</name>
<dbReference type="PROSITE" id="PS50095">
    <property type="entry name" value="PLAT"/>
    <property type="match status" value="1"/>
</dbReference>
<feature type="transmembrane region" description="Helical" evidence="8">
    <location>
        <begin position="994"/>
        <end position="1017"/>
    </location>
</feature>
<dbReference type="GO" id="GO:0050982">
    <property type="term" value="P:detection of mechanical stimulus"/>
    <property type="evidence" value="ECO:0007669"/>
    <property type="project" value="TreeGrafter"/>
</dbReference>
<dbReference type="CDD" id="cd00037">
    <property type="entry name" value="CLECT"/>
    <property type="match status" value="1"/>
</dbReference>
<feature type="domain" description="PLAT" evidence="11">
    <location>
        <begin position="567"/>
        <end position="684"/>
    </location>
</feature>
<dbReference type="InterPro" id="IPR016187">
    <property type="entry name" value="CTDL_fold"/>
</dbReference>
<comment type="similarity">
    <text evidence="2">Belongs to the polycystin family.</text>
</comment>
<dbReference type="Proteomes" id="UP000677803">
    <property type="component" value="Unassembled WGS sequence"/>
</dbReference>
<keyword evidence="3 8" id="KW-0812">Transmembrane</keyword>
<evidence type="ECO:0000259" key="11">
    <source>
        <dbReference type="PROSITE" id="PS50095"/>
    </source>
</evidence>
<gene>
    <name evidence="13" type="ORF">MMEN_LOCUS667</name>
</gene>
<dbReference type="InterPro" id="IPR001024">
    <property type="entry name" value="PLAT/LH2_dom"/>
</dbReference>
<keyword evidence="14" id="KW-1185">Reference proteome</keyword>
<keyword evidence="4 8" id="KW-1133">Transmembrane helix</keyword>
<dbReference type="AlphaFoldDB" id="A0A8S4AIP0"/>
<dbReference type="InterPro" id="IPR057244">
    <property type="entry name" value="GAIN_B"/>
</dbReference>
<dbReference type="InterPro" id="IPR036392">
    <property type="entry name" value="PLAT/LH2_dom_sf"/>
</dbReference>
<dbReference type="InterPro" id="IPR042060">
    <property type="entry name" value="PLAT_polycystin1"/>
</dbReference>
<dbReference type="SMART" id="SM00303">
    <property type="entry name" value="GPS"/>
    <property type="match status" value="1"/>
</dbReference>
<dbReference type="GO" id="GO:0005262">
    <property type="term" value="F:calcium channel activity"/>
    <property type="evidence" value="ECO:0007669"/>
    <property type="project" value="TreeGrafter"/>
</dbReference>
<dbReference type="PROSITE" id="PS50221">
    <property type="entry name" value="GAIN_B"/>
    <property type="match status" value="1"/>
</dbReference>
<evidence type="ECO:0000256" key="2">
    <source>
        <dbReference type="ARBA" id="ARBA00007200"/>
    </source>
</evidence>
<accession>A0A8S4AIP0</accession>
<evidence type="ECO:0000256" key="6">
    <source>
        <dbReference type="ARBA" id="ARBA00023157"/>
    </source>
</evidence>
<dbReference type="InterPro" id="IPR000203">
    <property type="entry name" value="GPS"/>
</dbReference>
<proteinExistence type="inferred from homology"/>
<dbReference type="Pfam" id="PF01825">
    <property type="entry name" value="GPS"/>
    <property type="match status" value="1"/>
</dbReference>
<reference evidence="13" key="1">
    <citation type="submission" date="2021-05" db="EMBL/GenBank/DDBJ databases">
        <authorList>
            <person name="Tigano A."/>
        </authorList>
    </citation>
    <scope>NUCLEOTIDE SEQUENCE</scope>
</reference>
<dbReference type="InterPro" id="IPR051223">
    <property type="entry name" value="Polycystin"/>
</dbReference>
<keyword evidence="6" id="KW-1015">Disulfide bond</keyword>
<dbReference type="Gene3D" id="3.10.100.10">
    <property type="entry name" value="Mannose-Binding Protein A, subunit A"/>
    <property type="match status" value="1"/>
</dbReference>
<dbReference type="GO" id="GO:0016020">
    <property type="term" value="C:membrane"/>
    <property type="evidence" value="ECO:0007669"/>
    <property type="project" value="UniProtKB-SubCell"/>
</dbReference>
<protein>
    <submittedName>
        <fullName evidence="13">(Atlantic silverside) hypothetical protein</fullName>
    </submittedName>
</protein>
<feature type="signal peptide" evidence="9">
    <location>
        <begin position="1"/>
        <end position="19"/>
    </location>
</feature>
<feature type="transmembrane region" description="Helical" evidence="8">
    <location>
        <begin position="730"/>
        <end position="752"/>
    </location>
</feature>
<dbReference type="PROSITE" id="PS50041">
    <property type="entry name" value="C_TYPE_LECTIN_2"/>
    <property type="match status" value="1"/>
</dbReference>